<sequence>MSKPCFIDKLCYDILIEIFDYFDINMLYRCLFVKKTWFNVAVRKLWKLWMNIDYSSSEPSKLSSFAFIRTLFKCLSTESKALLSQNGISIPISTSNSSCYKSYPSYCNALSIDRIDQMIQVAFEILEPSVGSRRKSLLLLEEILKMFKNKVFRSLSCKKNIQIPVFPGTTKFLTKFICISEIRSDLFNQIRQECPNLQILTIIFGESVSNGLKDLIISPKLKHVILKYTCNSSVTWPEIRTSLPSLTKHSTTSTIIELDLSDNEFFDFNQLLNFGPLPQLKILRLASVIEEEQTIIEIIEIFKIHGKNLEELALCLDAVVIDQYNSLNSAIADHCPNLKTVSTVDYNKLETSENFLKKCSHLVTIELLCKEEHLEITKNSYELKLCYIYETTQEISLEELRSFSNKMFLLLQNLSQFNEEFEEIVEGRTIVINRRIKQNCPGKSCDNIPNITDLMFG</sequence>
<dbReference type="SUPFAM" id="SSF81383">
    <property type="entry name" value="F-box domain"/>
    <property type="match status" value="1"/>
</dbReference>
<gene>
    <name evidence="1" type="ORF">C1645_770863</name>
</gene>
<evidence type="ECO:0000313" key="1">
    <source>
        <dbReference type="EMBL" id="RIA90074.1"/>
    </source>
</evidence>
<comment type="caution">
    <text evidence="1">The sequence shown here is derived from an EMBL/GenBank/DDBJ whole genome shotgun (WGS) entry which is preliminary data.</text>
</comment>
<dbReference type="Proteomes" id="UP000265703">
    <property type="component" value="Unassembled WGS sequence"/>
</dbReference>
<keyword evidence="2" id="KW-1185">Reference proteome</keyword>
<evidence type="ECO:0000313" key="2">
    <source>
        <dbReference type="Proteomes" id="UP000265703"/>
    </source>
</evidence>
<evidence type="ECO:0008006" key="3">
    <source>
        <dbReference type="Google" id="ProtNLM"/>
    </source>
</evidence>
<dbReference type="AlphaFoldDB" id="A0A397T4U6"/>
<proteinExistence type="predicted"/>
<organism evidence="1 2">
    <name type="scientific">Glomus cerebriforme</name>
    <dbReference type="NCBI Taxonomy" id="658196"/>
    <lineage>
        <taxon>Eukaryota</taxon>
        <taxon>Fungi</taxon>
        <taxon>Fungi incertae sedis</taxon>
        <taxon>Mucoromycota</taxon>
        <taxon>Glomeromycotina</taxon>
        <taxon>Glomeromycetes</taxon>
        <taxon>Glomerales</taxon>
        <taxon>Glomeraceae</taxon>
        <taxon>Glomus</taxon>
    </lineage>
</organism>
<dbReference type="EMBL" id="QKYT01000193">
    <property type="protein sequence ID" value="RIA90074.1"/>
    <property type="molecule type" value="Genomic_DNA"/>
</dbReference>
<reference evidence="1 2" key="1">
    <citation type="submission" date="2018-06" db="EMBL/GenBank/DDBJ databases">
        <title>Comparative genomics reveals the genomic features of Rhizophagus irregularis, R. cerebriforme, R. diaphanum and Gigaspora rosea, and their symbiotic lifestyle signature.</title>
        <authorList>
            <person name="Morin E."/>
            <person name="San Clemente H."/>
            <person name="Chen E.C.H."/>
            <person name="De La Providencia I."/>
            <person name="Hainaut M."/>
            <person name="Kuo A."/>
            <person name="Kohler A."/>
            <person name="Murat C."/>
            <person name="Tang N."/>
            <person name="Roy S."/>
            <person name="Loubradou J."/>
            <person name="Henrissat B."/>
            <person name="Grigoriev I.V."/>
            <person name="Corradi N."/>
            <person name="Roux C."/>
            <person name="Martin F.M."/>
        </authorList>
    </citation>
    <scope>NUCLEOTIDE SEQUENCE [LARGE SCALE GENOMIC DNA]</scope>
    <source>
        <strain evidence="1 2">DAOM 227022</strain>
    </source>
</reference>
<dbReference type="SUPFAM" id="SSF52047">
    <property type="entry name" value="RNI-like"/>
    <property type="match status" value="1"/>
</dbReference>
<name>A0A397T4U6_9GLOM</name>
<protein>
    <recommendedName>
        <fullName evidence="3">F-box domain-containing protein</fullName>
    </recommendedName>
</protein>
<dbReference type="InterPro" id="IPR036047">
    <property type="entry name" value="F-box-like_dom_sf"/>
</dbReference>
<accession>A0A397T4U6</accession>
<dbReference type="OrthoDB" id="2338937at2759"/>